<sequence>MVFPRNPPPKAAVGRKKTYGYVAWQAIERERYALRLNDSLPRARGCPERLALSNVQTGTYGTFAREAYDWLPEQEIATSVHTRPSDHCRYNIVTHPVAYSNKGANMPNKYTNKLHNKRVLVLGGTSGIGFCVAENALENGAVVIVASSRQESIDKTLSRLRDSYPDLTDNISGHTIDLRSDDAENSIISLLDSATNNGEHPLDHIVSTAGDSLALQPLSAFDGAATLEKAQRVRIIAPMLIAKHAPGKYLRSSNQSTITLTGGVNTHRPGVNWSIPVYAGAGLQGLVRALAVDLRPIRVNLVEPGAVETELFSRVYSGETLEKMLAEFKKQTLTGAIGRPEDVSELYVYFMRDSFVTGQSVLSEGGLLLAAGLTR</sequence>
<dbReference type="CDD" id="cd05233">
    <property type="entry name" value="SDR_c"/>
    <property type="match status" value="1"/>
</dbReference>
<evidence type="ECO:0000256" key="1">
    <source>
        <dbReference type="ARBA" id="ARBA00006484"/>
    </source>
</evidence>
<dbReference type="Gene3D" id="3.40.50.720">
    <property type="entry name" value="NAD(P)-binding Rossmann-like Domain"/>
    <property type="match status" value="1"/>
</dbReference>
<dbReference type="InterPro" id="IPR036291">
    <property type="entry name" value="NAD(P)-bd_dom_sf"/>
</dbReference>
<protein>
    <submittedName>
        <fullName evidence="4">Uncharacterized protein</fullName>
    </submittedName>
</protein>
<keyword evidence="3" id="KW-0560">Oxidoreductase</keyword>
<dbReference type="Pfam" id="PF23441">
    <property type="entry name" value="SDR"/>
    <property type="match status" value="1"/>
</dbReference>
<name>A0ABR0K7Q2_9EURO</name>
<dbReference type="PANTHER" id="PTHR43477:SF1">
    <property type="entry name" value="DIHYDROANTICAPSIN 7-DEHYDROGENASE"/>
    <property type="match status" value="1"/>
</dbReference>
<comment type="similarity">
    <text evidence="1">Belongs to the short-chain dehydrogenases/reductases (SDR) family.</text>
</comment>
<dbReference type="InterPro" id="IPR057571">
    <property type="entry name" value="SDR_PhqE-like"/>
</dbReference>
<dbReference type="SUPFAM" id="SSF51735">
    <property type="entry name" value="NAD(P)-binding Rossmann-fold domains"/>
    <property type="match status" value="1"/>
</dbReference>
<dbReference type="EMBL" id="JAVRRG010000070">
    <property type="protein sequence ID" value="KAK5089822.1"/>
    <property type="molecule type" value="Genomic_DNA"/>
</dbReference>
<dbReference type="PRINTS" id="PR00081">
    <property type="entry name" value="GDHRDH"/>
</dbReference>
<evidence type="ECO:0000313" key="4">
    <source>
        <dbReference type="EMBL" id="KAK5089822.1"/>
    </source>
</evidence>
<accession>A0ABR0K7Q2</accession>
<evidence type="ECO:0000256" key="2">
    <source>
        <dbReference type="ARBA" id="ARBA00022857"/>
    </source>
</evidence>
<reference evidence="4 5" key="1">
    <citation type="submission" date="2023-08" db="EMBL/GenBank/DDBJ databases">
        <title>Black Yeasts Isolated from many extreme environments.</title>
        <authorList>
            <person name="Coleine C."/>
            <person name="Stajich J.E."/>
            <person name="Selbmann L."/>
        </authorList>
    </citation>
    <scope>NUCLEOTIDE SEQUENCE [LARGE SCALE GENOMIC DNA]</scope>
    <source>
        <strain evidence="4 5">CCFEE 5885</strain>
    </source>
</reference>
<keyword evidence="5" id="KW-1185">Reference proteome</keyword>
<evidence type="ECO:0000256" key="3">
    <source>
        <dbReference type="ARBA" id="ARBA00023002"/>
    </source>
</evidence>
<dbReference type="Proteomes" id="UP001345013">
    <property type="component" value="Unassembled WGS sequence"/>
</dbReference>
<dbReference type="InterPro" id="IPR002347">
    <property type="entry name" value="SDR_fam"/>
</dbReference>
<dbReference type="PANTHER" id="PTHR43477">
    <property type="entry name" value="DIHYDROANTICAPSIN 7-DEHYDROGENASE"/>
    <property type="match status" value="1"/>
</dbReference>
<keyword evidence="2" id="KW-0521">NADP</keyword>
<proteinExistence type="inferred from homology"/>
<comment type="caution">
    <text evidence="4">The sequence shown here is derived from an EMBL/GenBank/DDBJ whole genome shotgun (WGS) entry which is preliminary data.</text>
</comment>
<organism evidence="4 5">
    <name type="scientific">Lithohypha guttulata</name>
    <dbReference type="NCBI Taxonomy" id="1690604"/>
    <lineage>
        <taxon>Eukaryota</taxon>
        <taxon>Fungi</taxon>
        <taxon>Dikarya</taxon>
        <taxon>Ascomycota</taxon>
        <taxon>Pezizomycotina</taxon>
        <taxon>Eurotiomycetes</taxon>
        <taxon>Chaetothyriomycetidae</taxon>
        <taxon>Chaetothyriales</taxon>
        <taxon>Trichomeriaceae</taxon>
        <taxon>Lithohypha</taxon>
    </lineage>
</organism>
<evidence type="ECO:0000313" key="5">
    <source>
        <dbReference type="Proteomes" id="UP001345013"/>
    </source>
</evidence>
<dbReference type="InterPro" id="IPR051122">
    <property type="entry name" value="SDR_DHRS6-like"/>
</dbReference>
<gene>
    <name evidence="4" type="ORF">LTR24_005875</name>
</gene>